<evidence type="ECO:0000313" key="2">
    <source>
        <dbReference type="EMBL" id="WDF68945.1"/>
    </source>
</evidence>
<keyword evidence="1" id="KW-0732">Signal</keyword>
<protein>
    <recommendedName>
        <fullName evidence="4">FAS1 domain-containing protein</fullName>
    </recommendedName>
</protein>
<evidence type="ECO:0008006" key="4">
    <source>
        <dbReference type="Google" id="ProtNLM"/>
    </source>
</evidence>
<name>A0ABY7WHG8_9SPHI</name>
<evidence type="ECO:0000256" key="1">
    <source>
        <dbReference type="SAM" id="SignalP"/>
    </source>
</evidence>
<reference evidence="2 3" key="1">
    <citation type="submission" date="2023-02" db="EMBL/GenBank/DDBJ databases">
        <title>Genome sequence of Sphingobacterium sp. KACC 22765.</title>
        <authorList>
            <person name="Kim S."/>
            <person name="Heo J."/>
            <person name="Kwon S.-W."/>
        </authorList>
    </citation>
    <scope>NUCLEOTIDE SEQUENCE [LARGE SCALE GENOMIC DNA]</scope>
    <source>
        <strain evidence="2 3">KACC 22765</strain>
    </source>
</reference>
<dbReference type="Gene3D" id="2.30.180.10">
    <property type="entry name" value="FAS1 domain"/>
    <property type="match status" value="1"/>
</dbReference>
<dbReference type="Proteomes" id="UP001221558">
    <property type="component" value="Chromosome"/>
</dbReference>
<dbReference type="EMBL" id="CP117880">
    <property type="protein sequence ID" value="WDF68945.1"/>
    <property type="molecule type" value="Genomic_DNA"/>
</dbReference>
<gene>
    <name evidence="2" type="ORF">PQ465_00890</name>
</gene>
<keyword evidence="3" id="KW-1185">Reference proteome</keyword>
<feature type="signal peptide" evidence="1">
    <location>
        <begin position="1"/>
        <end position="20"/>
    </location>
</feature>
<dbReference type="RefSeq" id="WP_274267673.1">
    <property type="nucleotide sequence ID" value="NZ_CP117880.1"/>
</dbReference>
<organism evidence="2 3">
    <name type="scientific">Sphingobacterium oryzagri</name>
    <dbReference type="NCBI Taxonomy" id="3025669"/>
    <lineage>
        <taxon>Bacteria</taxon>
        <taxon>Pseudomonadati</taxon>
        <taxon>Bacteroidota</taxon>
        <taxon>Sphingobacteriia</taxon>
        <taxon>Sphingobacteriales</taxon>
        <taxon>Sphingobacteriaceae</taxon>
        <taxon>Sphingobacterium</taxon>
    </lineage>
</organism>
<evidence type="ECO:0000313" key="3">
    <source>
        <dbReference type="Proteomes" id="UP001221558"/>
    </source>
</evidence>
<dbReference type="InterPro" id="IPR036378">
    <property type="entry name" value="FAS1_dom_sf"/>
</dbReference>
<proteinExistence type="predicted"/>
<dbReference type="PROSITE" id="PS51257">
    <property type="entry name" value="PROKAR_LIPOPROTEIN"/>
    <property type="match status" value="1"/>
</dbReference>
<sequence length="231" mass="26298">MKRLLIIVLLGSMFATLWSACESDNYLNDGGKAEAHVNMTTYDFLKQHGKFDSLVAIIDRAGLKDEVNAPNSTFFATTDYGVRPYVSAKKQQRIIEVGDENIEFGIRNIPVEHLDSLKMYMFDQPIQRENLNLRATFYSNKFGAIPNVRFAIQLQRILTPSNFVDFVDYVNFKWVRGTLDEDLPSNQVIPIAEQDEVYACQTSGIITTNGILHVLPDIHRLMFNKQRTAAN</sequence>
<accession>A0ABY7WHG8</accession>
<feature type="chain" id="PRO_5045465975" description="FAS1 domain-containing protein" evidence="1">
    <location>
        <begin position="21"/>
        <end position="231"/>
    </location>
</feature>